<evidence type="ECO:0000256" key="5">
    <source>
        <dbReference type="ARBA" id="ARBA00022723"/>
    </source>
</evidence>
<evidence type="ECO:0000256" key="2">
    <source>
        <dbReference type="ARBA" id="ARBA00011081"/>
    </source>
</evidence>
<dbReference type="PANTHER" id="PTHR43322:SF5">
    <property type="entry name" value="1-DEOXY-D-XYLULOSE-5-PHOSPHATE SYNTHASE, CHLOROPLASTIC"/>
    <property type="match status" value="1"/>
</dbReference>
<dbReference type="InterPro" id="IPR009014">
    <property type="entry name" value="Transketo_C/PFOR_II"/>
</dbReference>
<evidence type="ECO:0000256" key="10">
    <source>
        <dbReference type="ARBA" id="ARBA00055605"/>
    </source>
</evidence>
<dbReference type="SUPFAM" id="SSF52922">
    <property type="entry name" value="TK C-terminal domain-like"/>
    <property type="match status" value="1"/>
</dbReference>
<evidence type="ECO:0000256" key="7">
    <source>
        <dbReference type="ARBA" id="ARBA00022977"/>
    </source>
</evidence>
<keyword evidence="4 11" id="KW-0808">Transferase</keyword>
<dbReference type="EC" id="2.2.1.7" evidence="11"/>
<dbReference type="InterPro" id="IPR029061">
    <property type="entry name" value="THDP-binding"/>
</dbReference>
<organism evidence="13 14">
    <name type="scientific">Tectimicrobiota bacterium</name>
    <dbReference type="NCBI Taxonomy" id="2528274"/>
    <lineage>
        <taxon>Bacteria</taxon>
        <taxon>Pseudomonadati</taxon>
        <taxon>Nitrospinota/Tectimicrobiota group</taxon>
        <taxon>Candidatus Tectimicrobiota</taxon>
    </lineage>
</organism>
<comment type="caution">
    <text evidence="13">The sequence shown here is derived from an EMBL/GenBank/DDBJ whole genome shotgun (WGS) entry which is preliminary data.</text>
</comment>
<dbReference type="CDD" id="cd07033">
    <property type="entry name" value="TPP_PYR_DXS_TK_like"/>
    <property type="match status" value="1"/>
</dbReference>
<feature type="binding site" evidence="11">
    <location>
        <position position="371"/>
    </location>
    <ligand>
        <name>thiamine diphosphate</name>
        <dbReference type="ChEBI" id="CHEBI:58937"/>
    </ligand>
</feature>
<dbReference type="InterPro" id="IPR005477">
    <property type="entry name" value="Dxylulose-5-P_synthase"/>
</dbReference>
<feature type="binding site" evidence="11">
    <location>
        <begin position="147"/>
        <end position="148"/>
    </location>
    <ligand>
        <name>thiamine diphosphate</name>
        <dbReference type="ChEBI" id="CHEBI:58937"/>
    </ligand>
</feature>
<dbReference type="PANTHER" id="PTHR43322">
    <property type="entry name" value="1-D-DEOXYXYLULOSE 5-PHOSPHATE SYNTHASE-RELATED"/>
    <property type="match status" value="1"/>
</dbReference>
<dbReference type="GO" id="GO:0008661">
    <property type="term" value="F:1-deoxy-D-xylulose-5-phosphate synthase activity"/>
    <property type="evidence" value="ECO:0007669"/>
    <property type="project" value="UniProtKB-UniRule"/>
</dbReference>
<dbReference type="FunFam" id="3.40.50.970:FF:000005">
    <property type="entry name" value="1-deoxy-D-xylulose-5-phosphate synthase"/>
    <property type="match status" value="1"/>
</dbReference>
<gene>
    <name evidence="11" type="primary">dxs</name>
    <name evidence="13" type="ORF">HYZ11_16695</name>
</gene>
<evidence type="ECO:0000256" key="6">
    <source>
        <dbReference type="ARBA" id="ARBA00022842"/>
    </source>
</evidence>
<dbReference type="AlphaFoldDB" id="A0A932I207"/>
<dbReference type="PROSITE" id="PS00802">
    <property type="entry name" value="TRANSKETOLASE_2"/>
    <property type="match status" value="1"/>
</dbReference>
<evidence type="ECO:0000256" key="3">
    <source>
        <dbReference type="ARBA" id="ARBA00011738"/>
    </source>
</evidence>
<keyword evidence="6 11" id="KW-0460">Magnesium</keyword>
<evidence type="ECO:0000313" key="14">
    <source>
        <dbReference type="Proteomes" id="UP000782312"/>
    </source>
</evidence>
<dbReference type="GO" id="GO:0030976">
    <property type="term" value="F:thiamine pyrophosphate binding"/>
    <property type="evidence" value="ECO:0007669"/>
    <property type="project" value="UniProtKB-UniRule"/>
</dbReference>
<feature type="binding site" evidence="11">
    <location>
        <position position="175"/>
    </location>
    <ligand>
        <name>Mg(2+)</name>
        <dbReference type="ChEBI" id="CHEBI:18420"/>
    </ligand>
</feature>
<comment type="cofactor">
    <cofactor evidence="11">
        <name>Mg(2+)</name>
        <dbReference type="ChEBI" id="CHEBI:18420"/>
    </cofactor>
    <text evidence="11">Binds 1 Mg(2+) ion per subunit.</text>
</comment>
<feature type="binding site" evidence="11">
    <location>
        <position position="175"/>
    </location>
    <ligand>
        <name>thiamine diphosphate</name>
        <dbReference type="ChEBI" id="CHEBI:58937"/>
    </ligand>
</feature>
<dbReference type="NCBIfam" id="NF003933">
    <property type="entry name" value="PRK05444.2-2"/>
    <property type="match status" value="1"/>
</dbReference>
<keyword evidence="8 11" id="KW-0786">Thiamine pyrophosphate</keyword>
<dbReference type="SMART" id="SM00861">
    <property type="entry name" value="Transket_pyr"/>
    <property type="match status" value="1"/>
</dbReference>
<dbReference type="EMBL" id="JACPUR010000039">
    <property type="protein sequence ID" value="MBI3129248.1"/>
    <property type="molecule type" value="Genomic_DNA"/>
</dbReference>
<name>A0A932I207_UNCTE</name>
<dbReference type="InterPro" id="IPR005475">
    <property type="entry name" value="Transketolase-like_Pyr-bd"/>
</dbReference>
<dbReference type="PROSITE" id="PS00801">
    <property type="entry name" value="TRANSKETOLASE_1"/>
    <property type="match status" value="1"/>
</dbReference>
<dbReference type="CDD" id="cd02007">
    <property type="entry name" value="TPP_DXS"/>
    <property type="match status" value="1"/>
</dbReference>
<evidence type="ECO:0000259" key="12">
    <source>
        <dbReference type="SMART" id="SM00861"/>
    </source>
</evidence>
<keyword evidence="5 11" id="KW-0479">Metal-binding</keyword>
<evidence type="ECO:0000256" key="11">
    <source>
        <dbReference type="HAMAP-Rule" id="MF_00315"/>
    </source>
</evidence>
<dbReference type="InterPro" id="IPR033248">
    <property type="entry name" value="Transketolase_C"/>
</dbReference>
<feature type="domain" description="Transketolase-like pyrimidine-binding" evidence="12">
    <location>
        <begin position="320"/>
        <end position="484"/>
    </location>
</feature>
<dbReference type="Gene3D" id="3.40.50.920">
    <property type="match status" value="1"/>
</dbReference>
<sequence>MGELLERVNCPADLRELPQEALPQVASELRDMIIQVTSMTGGHLGASLGAAELVVALHYIYDTPRDKLIWDVGHQAYAHKILTGRRDRFHTLRQWEGISGFPDRRESEYDHFNVAHGGTSISAALGMAAARDLAGEDFHVVAVIGDGSLTAGMAMEALNNAGDAGRNLTVILNDNKMGISPNVGAMCSYLARIMTGEWANRARKVRDEVQKLLSHVPLVGETAVGFMEKFEDSLKNLVVPGMLFEELGFRYIGPVDGHRLDLLIPTLRNVRNLKGPNLVHVITRKGHGYPYSEAEPVTYHGVTQFDPETGKFKKKAAGPPSYSKVFADTLAKLSREDKKIVAITAAMLEGTALTGYQKEFPDRCFDVGMCEQHAVTFAAGLALRGYKPVAAIYSTFLQRAYDQIVHDVCLTNVPVTFALDRGGLVGDDGPTHQGAFDLAYLRCIPNMVVMSPKDENELQRMLLTAIGHPGPAAVRFPRGAGEGVPMEEEIKPLALGEAELLREGEDVALVALGPMVGLAMESAAQLAELRIRAAVLNLRFVKPLDEARVLGLARKCRRVVTIEEGCLMGGMGSAVLELLAAKGLAGVRVRNLGLPDRFIEHGAPQIQREHCGLTPGDITQAARDLIEAEDPGETAGHGKNRKAG</sequence>
<dbReference type="InterPro" id="IPR020826">
    <property type="entry name" value="Transketolase_BS"/>
</dbReference>
<dbReference type="HAMAP" id="MF_00315">
    <property type="entry name" value="DXP_synth"/>
    <property type="match status" value="1"/>
</dbReference>
<dbReference type="FunFam" id="3.40.50.920:FF:000002">
    <property type="entry name" value="1-deoxy-D-xylulose-5-phosphate synthase"/>
    <property type="match status" value="1"/>
</dbReference>
<reference evidence="13" key="1">
    <citation type="submission" date="2020-07" db="EMBL/GenBank/DDBJ databases">
        <title>Huge and variable diversity of episymbiotic CPR bacteria and DPANN archaea in groundwater ecosystems.</title>
        <authorList>
            <person name="He C.Y."/>
            <person name="Keren R."/>
            <person name="Whittaker M."/>
            <person name="Farag I.F."/>
            <person name="Doudna J."/>
            <person name="Cate J.H.D."/>
            <person name="Banfield J.F."/>
        </authorList>
    </citation>
    <scope>NUCLEOTIDE SEQUENCE</scope>
    <source>
        <strain evidence="13">NC_groundwater_763_Ag_S-0.2um_68_21</strain>
    </source>
</reference>
<proteinExistence type="inferred from homology"/>
<evidence type="ECO:0000313" key="13">
    <source>
        <dbReference type="EMBL" id="MBI3129248.1"/>
    </source>
</evidence>
<protein>
    <recommendedName>
        <fullName evidence="11">1-deoxy-D-xylulose-5-phosphate synthase</fullName>
        <ecNumber evidence="11">2.2.1.7</ecNumber>
    </recommendedName>
    <alternativeName>
        <fullName evidence="11">1-deoxyxylulose-5-phosphate synthase</fullName>
        <shortName evidence="11">DXP synthase</shortName>
        <shortName evidence="11">DXPS</shortName>
    </alternativeName>
</protein>
<dbReference type="InterPro" id="IPR049557">
    <property type="entry name" value="Transketolase_CS"/>
</dbReference>
<accession>A0A932I207</accession>
<dbReference type="NCBIfam" id="TIGR00204">
    <property type="entry name" value="dxs"/>
    <property type="match status" value="1"/>
</dbReference>
<dbReference type="GO" id="GO:0005829">
    <property type="term" value="C:cytosol"/>
    <property type="evidence" value="ECO:0007669"/>
    <property type="project" value="TreeGrafter"/>
</dbReference>
<evidence type="ECO:0000256" key="8">
    <source>
        <dbReference type="ARBA" id="ARBA00023052"/>
    </source>
</evidence>
<comment type="subunit">
    <text evidence="3 11">Homodimer.</text>
</comment>
<dbReference type="GO" id="GO:0009228">
    <property type="term" value="P:thiamine biosynthetic process"/>
    <property type="evidence" value="ECO:0007669"/>
    <property type="project" value="UniProtKB-UniRule"/>
</dbReference>
<dbReference type="GO" id="GO:0000287">
    <property type="term" value="F:magnesium ion binding"/>
    <property type="evidence" value="ECO:0007669"/>
    <property type="project" value="UniProtKB-UniRule"/>
</dbReference>
<evidence type="ECO:0000256" key="4">
    <source>
        <dbReference type="ARBA" id="ARBA00022679"/>
    </source>
</evidence>
<dbReference type="GO" id="GO:0016114">
    <property type="term" value="P:terpenoid biosynthetic process"/>
    <property type="evidence" value="ECO:0007669"/>
    <property type="project" value="UniProtKB-UniRule"/>
</dbReference>
<feature type="binding site" evidence="11">
    <location>
        <position position="146"/>
    </location>
    <ligand>
        <name>Mg(2+)</name>
        <dbReference type="ChEBI" id="CHEBI:18420"/>
    </ligand>
</feature>
<dbReference type="Pfam" id="PF13292">
    <property type="entry name" value="DXP_synthase_N"/>
    <property type="match status" value="1"/>
</dbReference>
<dbReference type="Pfam" id="PF02780">
    <property type="entry name" value="Transketolase_C"/>
    <property type="match status" value="1"/>
</dbReference>
<comment type="pathway">
    <text evidence="1 11">Metabolic intermediate biosynthesis; 1-deoxy-D-xylulose 5-phosphate biosynthesis; 1-deoxy-D-xylulose 5-phosphate from D-glyceraldehyde 3-phosphate and pyruvate: step 1/1.</text>
</comment>
<dbReference type="SUPFAM" id="SSF52518">
    <property type="entry name" value="Thiamin diphosphate-binding fold (THDP-binding)"/>
    <property type="match status" value="2"/>
</dbReference>
<evidence type="ECO:0000256" key="9">
    <source>
        <dbReference type="ARBA" id="ARBA00023229"/>
    </source>
</evidence>
<keyword evidence="7 11" id="KW-0784">Thiamine biosynthesis</keyword>
<comment type="similarity">
    <text evidence="2 11">Belongs to the transketolase family. DXPS subfamily.</text>
</comment>
<comment type="function">
    <text evidence="10 11">Catalyzes the acyloin condensation reaction between C atoms 2 and 3 of pyruvate and glyceraldehyde 3-phosphate to yield 1-deoxy-D-xylulose-5-phosphate (DXP).</text>
</comment>
<dbReference type="Gene3D" id="3.40.50.970">
    <property type="match status" value="2"/>
</dbReference>
<dbReference type="Proteomes" id="UP000782312">
    <property type="component" value="Unassembled WGS sequence"/>
</dbReference>
<keyword evidence="9 11" id="KW-0414">Isoprene biosynthesis</keyword>
<dbReference type="Pfam" id="PF02779">
    <property type="entry name" value="Transket_pyr"/>
    <property type="match status" value="1"/>
</dbReference>
<feature type="binding site" evidence="11">
    <location>
        <position position="74"/>
    </location>
    <ligand>
        <name>thiamine diphosphate</name>
        <dbReference type="ChEBI" id="CHEBI:58937"/>
    </ligand>
</feature>
<feature type="binding site" evidence="11">
    <location>
        <position position="289"/>
    </location>
    <ligand>
        <name>thiamine diphosphate</name>
        <dbReference type="ChEBI" id="CHEBI:58937"/>
    </ligand>
</feature>
<comment type="cofactor">
    <cofactor evidence="11">
        <name>thiamine diphosphate</name>
        <dbReference type="ChEBI" id="CHEBI:58937"/>
    </cofactor>
    <text evidence="11">Binds 1 thiamine pyrophosphate per subunit.</text>
</comment>
<comment type="caution">
    <text evidence="11">Lacks conserved residue(s) required for the propagation of feature annotation.</text>
</comment>
<comment type="catalytic activity">
    <reaction evidence="11">
        <text>D-glyceraldehyde 3-phosphate + pyruvate + H(+) = 1-deoxy-D-xylulose 5-phosphate + CO2</text>
        <dbReference type="Rhea" id="RHEA:12605"/>
        <dbReference type="ChEBI" id="CHEBI:15361"/>
        <dbReference type="ChEBI" id="CHEBI:15378"/>
        <dbReference type="ChEBI" id="CHEBI:16526"/>
        <dbReference type="ChEBI" id="CHEBI:57792"/>
        <dbReference type="ChEBI" id="CHEBI:59776"/>
        <dbReference type="EC" id="2.2.1.7"/>
    </reaction>
</comment>
<evidence type="ECO:0000256" key="1">
    <source>
        <dbReference type="ARBA" id="ARBA00004980"/>
    </source>
</evidence>
<dbReference type="GO" id="GO:0019288">
    <property type="term" value="P:isopentenyl diphosphate biosynthetic process, methylerythritol 4-phosphate pathway"/>
    <property type="evidence" value="ECO:0007669"/>
    <property type="project" value="TreeGrafter"/>
</dbReference>